<keyword evidence="2" id="KW-1185">Reference proteome</keyword>
<reference evidence="1 2" key="1">
    <citation type="submission" date="2023-07" db="EMBL/GenBank/DDBJ databases">
        <title>Genomic Encyclopedia of Type Strains, Phase IV (KMG-IV): sequencing the most valuable type-strain genomes for metagenomic binning, comparative biology and taxonomic classification.</title>
        <authorList>
            <person name="Goeker M."/>
        </authorList>
    </citation>
    <scope>NUCLEOTIDE SEQUENCE [LARGE SCALE GENOMIC DNA]</scope>
    <source>
        <strain evidence="1 2">DSM 19092</strain>
    </source>
</reference>
<sequence>MKEQLKKYLGICGALDHDYLFISVDDTPLTKRQMQAQIESYGKNVVFMQLVTNSATPLPDFQWKQEPGYSNLCRSRSFVNGNG</sequence>
<evidence type="ECO:0000313" key="2">
    <source>
        <dbReference type="Proteomes" id="UP001225646"/>
    </source>
</evidence>
<protein>
    <submittedName>
        <fullName evidence="1">Uncharacterized protein</fullName>
    </submittedName>
</protein>
<comment type="caution">
    <text evidence="1">The sequence shown here is derived from an EMBL/GenBank/DDBJ whole genome shotgun (WGS) entry which is preliminary data.</text>
</comment>
<accession>A0ABT9VS43</accession>
<evidence type="ECO:0000313" key="1">
    <source>
        <dbReference type="EMBL" id="MDQ0163801.1"/>
    </source>
</evidence>
<name>A0ABT9VS43_9BACI</name>
<organism evidence="1 2">
    <name type="scientific">Aeribacillus alveayuensis</name>
    <dbReference type="NCBI Taxonomy" id="279215"/>
    <lineage>
        <taxon>Bacteria</taxon>
        <taxon>Bacillati</taxon>
        <taxon>Bacillota</taxon>
        <taxon>Bacilli</taxon>
        <taxon>Bacillales</taxon>
        <taxon>Bacillaceae</taxon>
        <taxon>Aeribacillus</taxon>
    </lineage>
</organism>
<gene>
    <name evidence="1" type="ORF">J2S06_002912</name>
</gene>
<dbReference type="EMBL" id="JAUSTR010000025">
    <property type="protein sequence ID" value="MDQ0163801.1"/>
    <property type="molecule type" value="Genomic_DNA"/>
</dbReference>
<dbReference type="Proteomes" id="UP001225646">
    <property type="component" value="Unassembled WGS sequence"/>
</dbReference>
<proteinExistence type="predicted"/>